<evidence type="ECO:0000313" key="9">
    <source>
        <dbReference type="RefSeq" id="XP_022299220.1"/>
    </source>
</evidence>
<accession>A0A8B8B728</accession>
<keyword evidence="8" id="KW-1185">Reference proteome</keyword>
<evidence type="ECO:0000256" key="3">
    <source>
        <dbReference type="ARBA" id="ARBA00022692"/>
    </source>
</evidence>
<comment type="similarity">
    <text evidence="2">Belongs to the UPF0359 family.</text>
</comment>
<feature type="transmembrane region" description="Helical" evidence="7">
    <location>
        <begin position="267"/>
        <end position="286"/>
    </location>
</feature>
<feature type="transmembrane region" description="Helical" evidence="7">
    <location>
        <begin position="221"/>
        <end position="247"/>
    </location>
</feature>
<keyword evidence="3 7" id="KW-0812">Transmembrane</keyword>
<keyword evidence="4 7" id="KW-1133">Transmembrane helix</keyword>
<feature type="region of interest" description="Disordered" evidence="6">
    <location>
        <begin position="389"/>
        <end position="408"/>
    </location>
</feature>
<gene>
    <name evidence="9" type="primary">LOC111108023</name>
</gene>
<dbReference type="OrthoDB" id="10027388at2759"/>
<dbReference type="KEGG" id="cvn:111108023"/>
<evidence type="ECO:0000313" key="8">
    <source>
        <dbReference type="Proteomes" id="UP000694844"/>
    </source>
</evidence>
<evidence type="ECO:0000256" key="7">
    <source>
        <dbReference type="SAM" id="Phobius"/>
    </source>
</evidence>
<evidence type="ECO:0000256" key="5">
    <source>
        <dbReference type="ARBA" id="ARBA00023136"/>
    </source>
</evidence>
<dbReference type="Proteomes" id="UP000694844">
    <property type="component" value="Chromosome 8"/>
</dbReference>
<keyword evidence="5 7" id="KW-0472">Membrane</keyword>
<dbReference type="GeneID" id="111108023"/>
<organism evidence="8 9">
    <name type="scientific">Crassostrea virginica</name>
    <name type="common">Eastern oyster</name>
    <dbReference type="NCBI Taxonomy" id="6565"/>
    <lineage>
        <taxon>Eukaryota</taxon>
        <taxon>Metazoa</taxon>
        <taxon>Spiralia</taxon>
        <taxon>Lophotrochozoa</taxon>
        <taxon>Mollusca</taxon>
        <taxon>Bivalvia</taxon>
        <taxon>Autobranchia</taxon>
        <taxon>Pteriomorphia</taxon>
        <taxon>Ostreida</taxon>
        <taxon>Ostreoidea</taxon>
        <taxon>Ostreidae</taxon>
        <taxon>Crassostrea</taxon>
    </lineage>
</organism>
<dbReference type="Pfam" id="PF10160">
    <property type="entry name" value="Tmemb_40"/>
    <property type="match status" value="1"/>
</dbReference>
<proteinExistence type="inferred from homology"/>
<dbReference type="GO" id="GO:0005886">
    <property type="term" value="C:plasma membrane"/>
    <property type="evidence" value="ECO:0007669"/>
    <property type="project" value="TreeGrafter"/>
</dbReference>
<feature type="transmembrane region" description="Helical" evidence="7">
    <location>
        <begin position="298"/>
        <end position="316"/>
    </location>
</feature>
<dbReference type="PANTHER" id="PTHR15876">
    <property type="entry name" value="TRANSMEMBRANE PROTEIN ADIPOCYTE-ASSOCIATED 1"/>
    <property type="match status" value="1"/>
</dbReference>
<dbReference type="AlphaFoldDB" id="A0A8B8B728"/>
<feature type="transmembrane region" description="Helical" evidence="7">
    <location>
        <begin position="144"/>
        <end position="167"/>
    </location>
</feature>
<sequence length="408" mass="45548">MSSQTHLQFSVGGNSIGSVLGSGNLPTQHNLTSTPSFIPSLGNDTPLPSFTLTEPVCQAILYDDIGDSRVRVWDLIILVPNVFFLAFLIFKSKSAITKLRSTSSPIFTAFYVLVCIVSLISVLRCVVSMTVNASVLAGDITDKVLWLVLRFFLLATEMSIIVFGLAFGHLDSRKSIQSVLLVTSCVALIYSCTQGTLEFEYPDPRFHVEKGSNETYQNFDIFAHGGMIFLITSSLVFFLAYTVIFILPWTSLKEKWSLPPKKSFYRYAAFLSFLNLVQAIGSGMLYGKIQEGMCLVDLTSYIYFTCFVPLVYLVFLRKFFMHTQPRILFSYKSQVDEIPEDDTVSMPYQTNVPKSEDTDNMSVSFDSTHFDHHSGSYYTRPSSLLPNSSVNAAEEDIGPDGNYYQASA</sequence>
<reference evidence="9" key="1">
    <citation type="submission" date="2025-08" db="UniProtKB">
        <authorList>
            <consortium name="RefSeq"/>
        </authorList>
    </citation>
    <scope>IDENTIFICATION</scope>
    <source>
        <tissue evidence="9">Whole sample</tissue>
    </source>
</reference>
<name>A0A8B8B728_CRAVI</name>
<protein>
    <submittedName>
        <fullName evidence="9">Transmembrane protein adipocyte-associated 1 homolog</fullName>
    </submittedName>
</protein>
<evidence type="ECO:0000256" key="4">
    <source>
        <dbReference type="ARBA" id="ARBA00022989"/>
    </source>
</evidence>
<evidence type="ECO:0000256" key="2">
    <source>
        <dbReference type="ARBA" id="ARBA00010125"/>
    </source>
</evidence>
<comment type="subcellular location">
    <subcellularLocation>
        <location evidence="1">Membrane</location>
        <topology evidence="1">Multi-pass membrane protein</topology>
    </subcellularLocation>
</comment>
<dbReference type="InterPro" id="IPR018781">
    <property type="entry name" value="TPRA1/CAND2/CAND8"/>
</dbReference>
<feature type="transmembrane region" description="Helical" evidence="7">
    <location>
        <begin position="179"/>
        <end position="197"/>
    </location>
</feature>
<feature type="transmembrane region" description="Helical" evidence="7">
    <location>
        <begin position="110"/>
        <end position="132"/>
    </location>
</feature>
<evidence type="ECO:0000256" key="1">
    <source>
        <dbReference type="ARBA" id="ARBA00004141"/>
    </source>
</evidence>
<evidence type="ECO:0000256" key="6">
    <source>
        <dbReference type="SAM" id="MobiDB-lite"/>
    </source>
</evidence>
<dbReference type="PANTHER" id="PTHR15876:SF8">
    <property type="entry name" value="TRANSMEMBRANE PROTEIN ADIPOCYTE-ASSOCIATED 1"/>
    <property type="match status" value="1"/>
</dbReference>
<feature type="transmembrane region" description="Helical" evidence="7">
    <location>
        <begin position="72"/>
        <end position="90"/>
    </location>
</feature>
<dbReference type="RefSeq" id="XP_022299220.1">
    <property type="nucleotide sequence ID" value="XM_022443512.1"/>
</dbReference>
<dbReference type="GO" id="GO:0004930">
    <property type="term" value="F:G protein-coupled receptor activity"/>
    <property type="evidence" value="ECO:0007669"/>
    <property type="project" value="TreeGrafter"/>
</dbReference>